<dbReference type="AlphaFoldDB" id="A0A0J0XJ88"/>
<feature type="compositionally biased region" description="Low complexity" evidence="1">
    <location>
        <begin position="333"/>
        <end position="347"/>
    </location>
</feature>
<reference evidence="2 3" key="1">
    <citation type="submission" date="2015-03" db="EMBL/GenBank/DDBJ databases">
        <title>Genomics and transcriptomics of the oil-accumulating basidiomycete yeast T. oleaginosus allow insights into substrate utilization and the diverse evolutionary trajectories of mating systems in fungi.</title>
        <authorList>
            <consortium name="DOE Joint Genome Institute"/>
            <person name="Kourist R."/>
            <person name="Kracht O."/>
            <person name="Bracharz F."/>
            <person name="Lipzen A."/>
            <person name="Nolan M."/>
            <person name="Ohm R."/>
            <person name="Grigoriev I."/>
            <person name="Sun S."/>
            <person name="Heitman J."/>
            <person name="Bruck T."/>
            <person name="Nowrousian M."/>
        </authorList>
    </citation>
    <scope>NUCLEOTIDE SEQUENCE [LARGE SCALE GENOMIC DNA]</scope>
    <source>
        <strain evidence="2 3">IBC0246</strain>
    </source>
</reference>
<dbReference type="GeneID" id="28987399"/>
<dbReference type="EMBL" id="KQ087222">
    <property type="protein sequence ID" value="KLT41170.1"/>
    <property type="molecule type" value="Genomic_DNA"/>
</dbReference>
<organism evidence="2 3">
    <name type="scientific">Cutaneotrichosporon oleaginosum</name>
    <dbReference type="NCBI Taxonomy" id="879819"/>
    <lineage>
        <taxon>Eukaryota</taxon>
        <taxon>Fungi</taxon>
        <taxon>Dikarya</taxon>
        <taxon>Basidiomycota</taxon>
        <taxon>Agaricomycotina</taxon>
        <taxon>Tremellomycetes</taxon>
        <taxon>Trichosporonales</taxon>
        <taxon>Trichosporonaceae</taxon>
        <taxon>Cutaneotrichosporon</taxon>
    </lineage>
</organism>
<dbReference type="RefSeq" id="XP_018277661.1">
    <property type="nucleotide sequence ID" value="XM_018426796.1"/>
</dbReference>
<dbReference type="STRING" id="879819.A0A0J0XJ88"/>
<feature type="compositionally biased region" description="Pro residues" evidence="1">
    <location>
        <begin position="348"/>
        <end position="358"/>
    </location>
</feature>
<gene>
    <name evidence="2" type="ORF">CC85DRAFT_329274</name>
</gene>
<evidence type="ECO:0000256" key="1">
    <source>
        <dbReference type="SAM" id="MobiDB-lite"/>
    </source>
</evidence>
<feature type="compositionally biased region" description="Low complexity" evidence="1">
    <location>
        <begin position="431"/>
        <end position="445"/>
    </location>
</feature>
<dbReference type="Proteomes" id="UP000053611">
    <property type="component" value="Unassembled WGS sequence"/>
</dbReference>
<feature type="region of interest" description="Disordered" evidence="1">
    <location>
        <begin position="423"/>
        <end position="445"/>
    </location>
</feature>
<feature type="compositionally biased region" description="Polar residues" evidence="1">
    <location>
        <begin position="305"/>
        <end position="316"/>
    </location>
</feature>
<proteinExistence type="predicted"/>
<feature type="compositionally biased region" description="Polar residues" evidence="1">
    <location>
        <begin position="239"/>
        <end position="258"/>
    </location>
</feature>
<feature type="region of interest" description="Disordered" evidence="1">
    <location>
        <begin position="178"/>
        <end position="260"/>
    </location>
</feature>
<feature type="region of interest" description="Disordered" evidence="1">
    <location>
        <begin position="299"/>
        <end position="372"/>
    </location>
</feature>
<feature type="compositionally biased region" description="Polar residues" evidence="1">
    <location>
        <begin position="201"/>
        <end position="214"/>
    </location>
</feature>
<accession>A0A0J0XJ88</accession>
<evidence type="ECO:0000313" key="2">
    <source>
        <dbReference type="EMBL" id="KLT41170.1"/>
    </source>
</evidence>
<name>A0A0J0XJ88_9TREE</name>
<evidence type="ECO:0000313" key="3">
    <source>
        <dbReference type="Proteomes" id="UP000053611"/>
    </source>
</evidence>
<protein>
    <submittedName>
        <fullName evidence="2">Uncharacterized protein</fullName>
    </submittedName>
</protein>
<keyword evidence="3" id="KW-1185">Reference proteome</keyword>
<feature type="compositionally biased region" description="Low complexity" evidence="1">
    <location>
        <begin position="183"/>
        <end position="192"/>
    </location>
</feature>
<feature type="compositionally biased region" description="Low complexity" evidence="1">
    <location>
        <begin position="215"/>
        <end position="225"/>
    </location>
</feature>
<sequence>MPLQSALDKLAHESDAIASLSRANARPPGPFTSAYLYLSGGNVFSLVRDATEAEKRPFGRLLPSLPKGRASSPLRKLARARGTPHEFQATLAAAEEVIDTMAAEHSMARARREVEGFAARHEANTARAAELERALEEVIHSPKKEVAQRSVDEAIAAEEEALRALEESLAPLRRRVAEHKAAMRSPARSPRSPVSPKISKTPASPRSPLNQSSKASTSPLTTPRAPRAPKPARPAQSPNLGTSLRASTSRTPARQLLQTPRVDITRFSPLTLVATPRTRLGAPAPGSTIVSRMRASITPAPRSAYRSSVLSRSTARMPSPIAEPLIPDPTPSKTPKASPKAKLTSQPVPKPKPKPSPAKSPTTRKVPKANAQDGINMSLDAVGVASASIRRALPPEIWRMLGAEPGADPGATIAHLEALARASLPAPPSPTSSEVPSTASTAADAPPVTREAVLVAHLCLGMLRRLGPGAVDDKANHVPEADVKAELIAVAGAKGWDGADALAHNVIYQARGHKLLGTVWRDRKIHFRK</sequence>